<comment type="catalytic activity">
    <reaction evidence="1">
        <text>Hydrolyzes the link between N-acetylmuramoyl residues and L-amino acid residues in certain cell-wall glycopeptides.</text>
        <dbReference type="EC" id="3.5.1.28"/>
    </reaction>
</comment>
<evidence type="ECO:0000256" key="3">
    <source>
        <dbReference type="ARBA" id="ARBA00022801"/>
    </source>
</evidence>
<keyword evidence="3" id="KW-0378">Hydrolase</keyword>
<feature type="region of interest" description="Disordered" evidence="5">
    <location>
        <begin position="1"/>
        <end position="28"/>
    </location>
</feature>
<evidence type="ECO:0000313" key="7">
    <source>
        <dbReference type="EMBL" id="MDN3295830.1"/>
    </source>
</evidence>
<protein>
    <recommendedName>
        <fullName evidence="2">N-acetylmuramoyl-L-alanine amidase</fullName>
        <ecNumber evidence="2">3.5.1.28</ecNumber>
    </recommendedName>
</protein>
<name>A0ABT7Z8J5_9ACTN</name>
<keyword evidence="4" id="KW-0961">Cell wall biogenesis/degradation</keyword>
<dbReference type="EMBL" id="JAUEPL010000025">
    <property type="protein sequence ID" value="MDN3295830.1"/>
    <property type="molecule type" value="Genomic_DNA"/>
</dbReference>
<dbReference type="InterPro" id="IPR002502">
    <property type="entry name" value="Amidase_domain"/>
</dbReference>
<dbReference type="Pfam" id="PF01510">
    <property type="entry name" value="Amidase_2"/>
    <property type="match status" value="1"/>
</dbReference>
<dbReference type="SMART" id="SM00644">
    <property type="entry name" value="Ami_2"/>
    <property type="match status" value="1"/>
</dbReference>
<reference evidence="7" key="1">
    <citation type="submission" date="2023-06" db="EMBL/GenBank/DDBJ databases">
        <title>WGS-Sequencing of Streptomyces ficellus isolate 21 collected from sand in Gara Djebilet Iron Mine in Algeria.</title>
        <authorList>
            <person name="Zegers G.P."/>
            <person name="Gomez A."/>
            <person name="Gueddou A."/>
            <person name="Zahara A.F."/>
            <person name="Worth M."/>
            <person name="Sevigny J.L."/>
            <person name="Tisa L."/>
        </authorList>
    </citation>
    <scope>NUCLEOTIDE SEQUENCE</scope>
    <source>
        <strain evidence="7">AS11</strain>
    </source>
</reference>
<keyword evidence="8" id="KW-1185">Reference proteome</keyword>
<dbReference type="InterPro" id="IPR051206">
    <property type="entry name" value="NAMLAA_amidase_2"/>
</dbReference>
<dbReference type="CDD" id="cd06583">
    <property type="entry name" value="PGRP"/>
    <property type="match status" value="1"/>
</dbReference>
<dbReference type="Proteomes" id="UP001174050">
    <property type="component" value="Unassembled WGS sequence"/>
</dbReference>
<evidence type="ECO:0000259" key="6">
    <source>
        <dbReference type="SMART" id="SM00644"/>
    </source>
</evidence>
<proteinExistence type="predicted"/>
<dbReference type="PANTHER" id="PTHR30417">
    <property type="entry name" value="N-ACETYLMURAMOYL-L-ALANINE AMIDASE AMID"/>
    <property type="match status" value="1"/>
</dbReference>
<dbReference type="EC" id="3.5.1.28" evidence="2"/>
<feature type="domain" description="N-acetylmuramoyl-L-alanine amidase" evidence="6">
    <location>
        <begin position="18"/>
        <end position="169"/>
    </location>
</feature>
<evidence type="ECO:0000256" key="4">
    <source>
        <dbReference type="ARBA" id="ARBA00023316"/>
    </source>
</evidence>
<dbReference type="Gene3D" id="3.40.80.10">
    <property type="entry name" value="Peptidoglycan recognition protein-like"/>
    <property type="match status" value="1"/>
</dbReference>
<evidence type="ECO:0000256" key="5">
    <source>
        <dbReference type="SAM" id="MobiDB-lite"/>
    </source>
</evidence>
<gene>
    <name evidence="7" type="ORF">QWM81_17590</name>
</gene>
<accession>A0ABT7Z8J5</accession>
<sequence length="207" mass="23019">MHQRLSGLTRPDVGYRNSPHRSGGSPMVPQGIVIHYTAGRYDGAVGWFQNPVSQVSAHFVVARDGRRIQMVPLPDPDTGGPRDGKYKAWHCKGGNSVYFGIEHEYGYSGATGPADWTEEMLDSSAELSAYLCALYDIPIDVPLDPDTRDWYTGFGGHYNVPGNDHTDPGPHFPWDYYINRVEDFSNSLWESPLPVPATTQQVAHRTL</sequence>
<evidence type="ECO:0000256" key="2">
    <source>
        <dbReference type="ARBA" id="ARBA00011901"/>
    </source>
</evidence>
<evidence type="ECO:0000313" key="8">
    <source>
        <dbReference type="Proteomes" id="UP001174050"/>
    </source>
</evidence>
<evidence type="ECO:0000256" key="1">
    <source>
        <dbReference type="ARBA" id="ARBA00001561"/>
    </source>
</evidence>
<dbReference type="InterPro" id="IPR036505">
    <property type="entry name" value="Amidase/PGRP_sf"/>
</dbReference>
<dbReference type="RefSeq" id="WP_290112982.1">
    <property type="nucleotide sequence ID" value="NZ_JAUEPL010000025.1"/>
</dbReference>
<dbReference type="SUPFAM" id="SSF55846">
    <property type="entry name" value="N-acetylmuramoyl-L-alanine amidase-like"/>
    <property type="match status" value="1"/>
</dbReference>
<dbReference type="PANTHER" id="PTHR30417:SF1">
    <property type="entry name" value="N-ACETYLMURAMOYL-L-ALANINE AMIDASE AMID"/>
    <property type="match status" value="1"/>
</dbReference>
<comment type="caution">
    <text evidence="7">The sequence shown here is derived from an EMBL/GenBank/DDBJ whole genome shotgun (WGS) entry which is preliminary data.</text>
</comment>
<organism evidence="7 8">
    <name type="scientific">Streptomyces ficellus</name>
    <dbReference type="NCBI Taxonomy" id="1977088"/>
    <lineage>
        <taxon>Bacteria</taxon>
        <taxon>Bacillati</taxon>
        <taxon>Actinomycetota</taxon>
        <taxon>Actinomycetes</taxon>
        <taxon>Kitasatosporales</taxon>
        <taxon>Streptomycetaceae</taxon>
        <taxon>Streptomyces</taxon>
    </lineage>
</organism>